<evidence type="ECO:0000256" key="5">
    <source>
        <dbReference type="ARBA" id="ARBA00022679"/>
    </source>
</evidence>
<dbReference type="SUPFAM" id="SSF55205">
    <property type="entry name" value="EPT/RTPC-like"/>
    <property type="match status" value="1"/>
</dbReference>
<comment type="similarity">
    <text evidence="2 8">Belongs to the EPSP synthase family.</text>
</comment>
<dbReference type="PROSITE" id="PS00104">
    <property type="entry name" value="EPSP_SYNTHASE_1"/>
    <property type="match status" value="1"/>
</dbReference>
<dbReference type="InterPro" id="IPR013792">
    <property type="entry name" value="RNA3'P_cycl/enolpyr_Trfase_a/b"/>
</dbReference>
<comment type="catalytic activity">
    <reaction evidence="7">
        <text>3-phosphoshikimate + phosphoenolpyruvate = 5-O-(1-carboxyvinyl)-3-phosphoshikimate + phosphate</text>
        <dbReference type="Rhea" id="RHEA:21256"/>
        <dbReference type="ChEBI" id="CHEBI:43474"/>
        <dbReference type="ChEBI" id="CHEBI:57701"/>
        <dbReference type="ChEBI" id="CHEBI:58702"/>
        <dbReference type="ChEBI" id="CHEBI:145989"/>
        <dbReference type="EC" id="2.5.1.19"/>
    </reaction>
    <physiologicalReaction direction="left-to-right" evidence="7">
        <dbReference type="Rhea" id="RHEA:21257"/>
    </physiologicalReaction>
</comment>
<dbReference type="PROSITE" id="PS00885">
    <property type="entry name" value="EPSP_SYNTHASE_2"/>
    <property type="match status" value="1"/>
</dbReference>
<feature type="active site" description="Proton acceptor" evidence="8">
    <location>
        <position position="323"/>
    </location>
</feature>
<organism evidence="10 11">
    <name type="scientific">Elstera cyanobacteriorum</name>
    <dbReference type="NCBI Taxonomy" id="2022747"/>
    <lineage>
        <taxon>Bacteria</taxon>
        <taxon>Pseudomonadati</taxon>
        <taxon>Pseudomonadota</taxon>
        <taxon>Alphaproteobacteria</taxon>
        <taxon>Rhodospirillales</taxon>
        <taxon>Rhodospirillaceae</taxon>
        <taxon>Elstera</taxon>
    </lineage>
</organism>
<keyword evidence="3 8" id="KW-0963">Cytoplasm</keyword>
<dbReference type="CDD" id="cd01556">
    <property type="entry name" value="EPSP_synthase"/>
    <property type="match status" value="1"/>
</dbReference>
<comment type="function">
    <text evidence="8">Catalyzes the transfer of the enolpyruvyl moiety of phosphoenolpyruvate (PEP) to the 5-hydroxyl of shikimate-3-phosphate (S3P) to produce enolpyruvyl shikimate-3-phosphate and inorganic phosphate.</text>
</comment>
<name>A0A255XKT7_9PROT</name>
<dbReference type="InterPro" id="IPR036968">
    <property type="entry name" value="Enolpyruvate_Tfrase_sf"/>
</dbReference>
<comment type="subunit">
    <text evidence="8">Monomer.</text>
</comment>
<reference evidence="10 11" key="1">
    <citation type="submission" date="2017-07" db="EMBL/GenBank/DDBJ databases">
        <title>Elstera cyanobacteriorum sp. nov., a novel bacterium isolated from cyanobacterial aggregates in a eutrophic lake.</title>
        <authorList>
            <person name="Cai H."/>
        </authorList>
    </citation>
    <scope>NUCLEOTIDE SEQUENCE [LARGE SCALE GENOMIC DNA]</scope>
    <source>
        <strain evidence="10 11">TH019</strain>
    </source>
</reference>
<evidence type="ECO:0000256" key="6">
    <source>
        <dbReference type="ARBA" id="ARBA00023141"/>
    </source>
</evidence>
<feature type="binding site" evidence="8">
    <location>
        <position position="30"/>
    </location>
    <ligand>
        <name>3-phosphoshikimate</name>
        <dbReference type="ChEBI" id="CHEBI:145989"/>
    </ligand>
</feature>
<dbReference type="FunFam" id="3.65.10.10:FF:000005">
    <property type="entry name" value="3-phosphoshikimate 1-carboxyvinyltransferase"/>
    <property type="match status" value="1"/>
</dbReference>
<dbReference type="GO" id="GO:0008652">
    <property type="term" value="P:amino acid biosynthetic process"/>
    <property type="evidence" value="ECO:0007669"/>
    <property type="project" value="UniProtKB-KW"/>
</dbReference>
<dbReference type="GO" id="GO:0005737">
    <property type="term" value="C:cytoplasm"/>
    <property type="evidence" value="ECO:0007669"/>
    <property type="project" value="UniProtKB-SubCell"/>
</dbReference>
<dbReference type="EMBL" id="NOXS01000034">
    <property type="protein sequence ID" value="OYQ17501.1"/>
    <property type="molecule type" value="Genomic_DNA"/>
</dbReference>
<feature type="binding site" evidence="8">
    <location>
        <position position="350"/>
    </location>
    <ligand>
        <name>3-phosphoshikimate</name>
        <dbReference type="ChEBI" id="CHEBI:145989"/>
    </ligand>
</feature>
<feature type="domain" description="Enolpyruvate transferase" evidence="9">
    <location>
        <begin position="11"/>
        <end position="431"/>
    </location>
</feature>
<feature type="binding site" evidence="8">
    <location>
        <position position="173"/>
    </location>
    <ligand>
        <name>phosphoenolpyruvate</name>
        <dbReference type="ChEBI" id="CHEBI:58702"/>
    </ligand>
</feature>
<dbReference type="InterPro" id="IPR023193">
    <property type="entry name" value="EPSP_synthase_CS"/>
</dbReference>
<feature type="binding site" evidence="8">
    <location>
        <position position="126"/>
    </location>
    <ligand>
        <name>phosphoenolpyruvate</name>
        <dbReference type="ChEBI" id="CHEBI:58702"/>
    </ligand>
</feature>
<evidence type="ECO:0000256" key="2">
    <source>
        <dbReference type="ARBA" id="ARBA00009948"/>
    </source>
</evidence>
<accession>A0A255XKT7</accession>
<keyword evidence="5 8" id="KW-0808">Transferase</keyword>
<dbReference type="GO" id="GO:0003866">
    <property type="term" value="F:3-phosphoshikimate 1-carboxyvinyltransferase activity"/>
    <property type="evidence" value="ECO:0007669"/>
    <property type="project" value="UniProtKB-UniRule"/>
</dbReference>
<proteinExistence type="inferred from homology"/>
<evidence type="ECO:0000256" key="8">
    <source>
        <dbReference type="HAMAP-Rule" id="MF_00210"/>
    </source>
</evidence>
<dbReference type="Pfam" id="PF00275">
    <property type="entry name" value="EPSP_synthase"/>
    <property type="match status" value="1"/>
</dbReference>
<keyword evidence="6 8" id="KW-0057">Aromatic amino acid biosynthesis</keyword>
<evidence type="ECO:0000313" key="11">
    <source>
        <dbReference type="Proteomes" id="UP000216361"/>
    </source>
</evidence>
<comment type="caution">
    <text evidence="8">Lacks conserved residue(s) required for the propagation of feature annotation.</text>
</comment>
<evidence type="ECO:0000256" key="1">
    <source>
        <dbReference type="ARBA" id="ARBA00004811"/>
    </source>
</evidence>
<comment type="pathway">
    <text evidence="1 8">Metabolic intermediate biosynthesis; chorismate biosynthesis; chorismate from D-erythrose 4-phosphate and phosphoenolpyruvate: step 6/7.</text>
</comment>
<dbReference type="OrthoDB" id="9809920at2"/>
<feature type="binding site" evidence="8">
    <location>
        <position position="354"/>
    </location>
    <ligand>
        <name>phosphoenolpyruvate</name>
        <dbReference type="ChEBI" id="CHEBI:58702"/>
    </ligand>
</feature>
<gene>
    <name evidence="8 10" type="primary">aroA</name>
    <name evidence="10" type="ORF">CHR90_16280</name>
</gene>
<dbReference type="GO" id="GO:0009423">
    <property type="term" value="P:chorismate biosynthetic process"/>
    <property type="evidence" value="ECO:0007669"/>
    <property type="project" value="UniProtKB-UniRule"/>
</dbReference>
<sequence>MHAPRPLTSRKAGALSGTIRVPGDKSISHRALMFGGLALGETRITGLLEGEDVLATAAAMRAMGATVTRDGDGQWRVTGVGVGGLSEPDAPLDLGNAGTATRLLMGLIAAHPFTAFMTGDASLRSRPMARVTVPLEQMGARFVTRSKGRLPLAVIGTATPTPISYTLPVASAQVKSAVLLAGLNTPGETSVIEPEPTRDHTENMLRHFGATVRVDETPEGRKATLVGQPVLKAADVVVPGDPSSAAFPVVAGCIVPGSDIIVAGVGLNPLRAGVFASLRDMGASIDEVNPRVEGGEPVADLRVRYAPLHGAEIPAHRAPSMIDEYLVLAMAAACASGRTILRGLSELRVKESDRLAAIAEGLTACGAIVTVAGDDCIIDGTGTPPKGGVTIGAKLDHRIAMSYLILGAVTEQPIRIDDAAPVDTSFPGFADLMNSLGLKIAAEA</sequence>
<feature type="binding site" evidence="8">
    <location>
        <position position="25"/>
    </location>
    <ligand>
        <name>3-phosphoshikimate</name>
        <dbReference type="ChEBI" id="CHEBI:145989"/>
    </ligand>
</feature>
<feature type="binding site" evidence="8">
    <location>
        <position position="323"/>
    </location>
    <ligand>
        <name>3-phosphoshikimate</name>
        <dbReference type="ChEBI" id="CHEBI:145989"/>
    </ligand>
</feature>
<dbReference type="NCBIfam" id="TIGR01356">
    <property type="entry name" value="aroA"/>
    <property type="match status" value="1"/>
</dbReference>
<dbReference type="RefSeq" id="WP_094410158.1">
    <property type="nucleotide sequence ID" value="NZ_BMJZ01000005.1"/>
</dbReference>
<feature type="binding site" evidence="8">
    <location>
        <position position="398"/>
    </location>
    <ligand>
        <name>phosphoenolpyruvate</name>
        <dbReference type="ChEBI" id="CHEBI:58702"/>
    </ligand>
</feature>
<dbReference type="UniPathway" id="UPA00053">
    <property type="reaction ID" value="UER00089"/>
</dbReference>
<dbReference type="InterPro" id="IPR001986">
    <property type="entry name" value="Enolpyruvate_Tfrase_dom"/>
</dbReference>
<dbReference type="PIRSF" id="PIRSF000505">
    <property type="entry name" value="EPSPS"/>
    <property type="match status" value="1"/>
</dbReference>
<evidence type="ECO:0000256" key="3">
    <source>
        <dbReference type="ARBA" id="ARBA00022490"/>
    </source>
</evidence>
<dbReference type="EC" id="2.5.1.19" evidence="8"/>
<dbReference type="Gene3D" id="3.65.10.10">
    <property type="entry name" value="Enolpyruvate transferase domain"/>
    <property type="match status" value="2"/>
</dbReference>
<dbReference type="GO" id="GO:0009073">
    <property type="term" value="P:aromatic amino acid family biosynthetic process"/>
    <property type="evidence" value="ECO:0007669"/>
    <property type="project" value="UniProtKB-KW"/>
</dbReference>
<feature type="binding site" evidence="8">
    <location>
        <position position="25"/>
    </location>
    <ligand>
        <name>phosphoenolpyruvate</name>
        <dbReference type="ChEBI" id="CHEBI:58702"/>
    </ligand>
</feature>
<feature type="binding site" evidence="8">
    <location>
        <position position="171"/>
    </location>
    <ligand>
        <name>3-phosphoshikimate</name>
        <dbReference type="ChEBI" id="CHEBI:145989"/>
    </ligand>
</feature>
<evidence type="ECO:0000256" key="4">
    <source>
        <dbReference type="ARBA" id="ARBA00022605"/>
    </source>
</evidence>
<dbReference type="PANTHER" id="PTHR21090">
    <property type="entry name" value="AROM/DEHYDROQUINATE SYNTHASE"/>
    <property type="match status" value="1"/>
</dbReference>
<dbReference type="InterPro" id="IPR006264">
    <property type="entry name" value="EPSP_synthase"/>
</dbReference>
<feature type="binding site" evidence="8">
    <location>
        <position position="26"/>
    </location>
    <ligand>
        <name>3-phosphoshikimate</name>
        <dbReference type="ChEBI" id="CHEBI:145989"/>
    </ligand>
</feature>
<keyword evidence="4 8" id="KW-0028">Amino-acid biosynthesis</keyword>
<keyword evidence="11" id="KW-1185">Reference proteome</keyword>
<protein>
    <recommendedName>
        <fullName evidence="8">3-phosphoshikimate 1-carboxyvinyltransferase</fullName>
        <ecNumber evidence="8">2.5.1.19</ecNumber>
    </recommendedName>
    <alternativeName>
        <fullName evidence="8">5-enolpyruvylshikimate-3-phosphate synthase</fullName>
        <shortName evidence="8">EPSP synthase</shortName>
        <shortName evidence="8">EPSPS</shortName>
    </alternativeName>
</protein>
<feature type="binding site" evidence="8">
    <location>
        <position position="98"/>
    </location>
    <ligand>
        <name>phosphoenolpyruvate</name>
        <dbReference type="ChEBI" id="CHEBI:58702"/>
    </ligand>
</feature>
<dbReference type="AlphaFoldDB" id="A0A255XKT7"/>
<evidence type="ECO:0000256" key="7">
    <source>
        <dbReference type="ARBA" id="ARBA00044633"/>
    </source>
</evidence>
<comment type="subcellular location">
    <subcellularLocation>
        <location evidence="8">Cytoplasm</location>
    </subcellularLocation>
</comment>
<evidence type="ECO:0000259" key="9">
    <source>
        <dbReference type="Pfam" id="PF00275"/>
    </source>
</evidence>
<dbReference type="HAMAP" id="MF_00210">
    <property type="entry name" value="EPSP_synth"/>
    <property type="match status" value="1"/>
</dbReference>
<evidence type="ECO:0000313" key="10">
    <source>
        <dbReference type="EMBL" id="OYQ17501.1"/>
    </source>
</evidence>
<dbReference type="Proteomes" id="UP000216361">
    <property type="component" value="Unassembled WGS sequence"/>
</dbReference>
<comment type="caution">
    <text evidence="10">The sequence shown here is derived from an EMBL/GenBank/DDBJ whole genome shotgun (WGS) entry which is preliminary data.</text>
</comment>
<dbReference type="PANTHER" id="PTHR21090:SF5">
    <property type="entry name" value="PENTAFUNCTIONAL AROM POLYPEPTIDE"/>
    <property type="match status" value="1"/>
</dbReference>
<feature type="binding site" evidence="8">
    <location>
        <position position="173"/>
    </location>
    <ligand>
        <name>3-phosphoshikimate</name>
        <dbReference type="ChEBI" id="CHEBI:145989"/>
    </ligand>
</feature>